<evidence type="ECO:0000313" key="2">
    <source>
        <dbReference type="Proteomes" id="UP000433652"/>
    </source>
</evidence>
<dbReference type="AlphaFoldDB" id="A0A6I4T0X7"/>
<dbReference type="RefSeq" id="WP_159795945.1">
    <property type="nucleotide sequence ID" value="NZ_WTYM01000048.1"/>
</dbReference>
<keyword evidence="2" id="KW-1185">Reference proteome</keyword>
<protein>
    <submittedName>
        <fullName evidence="1">Uncharacterized protein</fullName>
    </submittedName>
</protein>
<dbReference type="EMBL" id="WTYM01000048">
    <property type="protein sequence ID" value="MXO60312.1"/>
    <property type="molecule type" value="Genomic_DNA"/>
</dbReference>
<dbReference type="Proteomes" id="UP000433652">
    <property type="component" value="Unassembled WGS sequence"/>
</dbReference>
<accession>A0A6I4T0X7</accession>
<comment type="caution">
    <text evidence="1">The sequence shown here is derived from an EMBL/GenBank/DDBJ whole genome shotgun (WGS) entry which is preliminary data.</text>
</comment>
<organism evidence="1 2">
    <name type="scientific">Croceibacterium salegens</name>
    <dbReference type="NCBI Taxonomy" id="1737568"/>
    <lineage>
        <taxon>Bacteria</taxon>
        <taxon>Pseudomonadati</taxon>
        <taxon>Pseudomonadota</taxon>
        <taxon>Alphaproteobacteria</taxon>
        <taxon>Sphingomonadales</taxon>
        <taxon>Erythrobacteraceae</taxon>
        <taxon>Croceibacterium</taxon>
    </lineage>
</organism>
<reference evidence="1 2" key="1">
    <citation type="submission" date="2019-12" db="EMBL/GenBank/DDBJ databases">
        <title>Genomic-based taxomic classification of the family Erythrobacteraceae.</title>
        <authorList>
            <person name="Xu L."/>
        </authorList>
    </citation>
    <scope>NUCLEOTIDE SEQUENCE [LARGE SCALE GENOMIC DNA]</scope>
    <source>
        <strain evidence="1 2">MCCC 1K01500</strain>
    </source>
</reference>
<proteinExistence type="predicted"/>
<sequence length="97" mass="10492">MQDESEAVRLANEISGGFHPVATLLSVTRTAALLRDGADRLALVAPCGAHFVSRLLSPKSRFQRQADKLKVLDGKLAGEFDIGATGGDWERAFARLR</sequence>
<gene>
    <name evidence="1" type="ORF">GRI89_12260</name>
</gene>
<evidence type="ECO:0000313" key="1">
    <source>
        <dbReference type="EMBL" id="MXO60312.1"/>
    </source>
</evidence>
<name>A0A6I4T0X7_9SPHN</name>